<dbReference type="Pfam" id="PF13279">
    <property type="entry name" value="4HBT_2"/>
    <property type="match status" value="1"/>
</dbReference>
<comment type="caution">
    <text evidence="1">The sequence shown here is derived from an EMBL/GenBank/DDBJ whole genome shotgun (WGS) entry which is preliminary data.</text>
</comment>
<keyword evidence="2" id="KW-1185">Reference proteome</keyword>
<dbReference type="RefSeq" id="WP_306987737.1">
    <property type="nucleotide sequence ID" value="NZ_JAUSUT010000001.1"/>
</dbReference>
<reference evidence="1 2" key="1">
    <citation type="submission" date="2023-07" db="EMBL/GenBank/DDBJ databases">
        <title>Sequencing the genomes of 1000 actinobacteria strains.</title>
        <authorList>
            <person name="Klenk H.-P."/>
        </authorList>
    </citation>
    <scope>NUCLEOTIDE SEQUENCE [LARGE SCALE GENOMIC DNA]</scope>
    <source>
        <strain evidence="1 2">DSM 45805</strain>
    </source>
</reference>
<proteinExistence type="predicted"/>
<organism evidence="1 2">
    <name type="scientific">Amycolatopsis thermophila</name>
    <dbReference type="NCBI Taxonomy" id="206084"/>
    <lineage>
        <taxon>Bacteria</taxon>
        <taxon>Bacillati</taxon>
        <taxon>Actinomycetota</taxon>
        <taxon>Actinomycetes</taxon>
        <taxon>Pseudonocardiales</taxon>
        <taxon>Pseudonocardiaceae</taxon>
        <taxon>Amycolatopsis</taxon>
    </lineage>
</organism>
<evidence type="ECO:0000313" key="2">
    <source>
        <dbReference type="Proteomes" id="UP001229651"/>
    </source>
</evidence>
<name>A0ABU0EL99_9PSEU</name>
<gene>
    <name evidence="1" type="ORF">FB470_000059</name>
</gene>
<dbReference type="PANTHER" id="PTHR31793:SF24">
    <property type="entry name" value="LONG-CHAIN ACYL-COA THIOESTERASE FADM"/>
    <property type="match status" value="1"/>
</dbReference>
<dbReference type="InterPro" id="IPR050563">
    <property type="entry name" value="4-hydroxybenzoyl-CoA_TE"/>
</dbReference>
<dbReference type="InterPro" id="IPR029069">
    <property type="entry name" value="HotDog_dom_sf"/>
</dbReference>
<dbReference type="Proteomes" id="UP001229651">
    <property type="component" value="Unassembled WGS sequence"/>
</dbReference>
<accession>A0ABU0EL99</accession>
<dbReference type="Gene3D" id="3.10.129.10">
    <property type="entry name" value="Hotdog Thioesterase"/>
    <property type="match status" value="1"/>
</dbReference>
<protein>
    <submittedName>
        <fullName evidence="1">Acyl-CoA thioester hydrolase</fullName>
        <ecNumber evidence="1">3.1.2.-</ecNumber>
    </submittedName>
</protein>
<dbReference type="GO" id="GO:0016787">
    <property type="term" value="F:hydrolase activity"/>
    <property type="evidence" value="ECO:0007669"/>
    <property type="project" value="UniProtKB-KW"/>
</dbReference>
<dbReference type="CDD" id="cd00586">
    <property type="entry name" value="4HBT"/>
    <property type="match status" value="1"/>
</dbReference>
<dbReference type="EC" id="3.1.2.-" evidence="1"/>
<dbReference type="SUPFAM" id="SSF54637">
    <property type="entry name" value="Thioesterase/thiol ester dehydrase-isomerase"/>
    <property type="match status" value="1"/>
</dbReference>
<sequence>MTRFVQFCPMRWSDLDTRGHVADISYLRYLEESRLELIHRLLPRYEAQDLASGSVVTRQSMSYLRPLCYRAEPIVVETWVTDMKAAIVRFAHVVRDHAQVYVEGEADLVPLDLRYGTPRRLSENERTHFGAYRECAVAGSPAASMAKHGG</sequence>
<dbReference type="EMBL" id="JAUSUT010000001">
    <property type="protein sequence ID" value="MDQ0376065.1"/>
    <property type="molecule type" value="Genomic_DNA"/>
</dbReference>
<keyword evidence="1" id="KW-0378">Hydrolase</keyword>
<evidence type="ECO:0000313" key="1">
    <source>
        <dbReference type="EMBL" id="MDQ0376065.1"/>
    </source>
</evidence>
<dbReference type="PANTHER" id="PTHR31793">
    <property type="entry name" value="4-HYDROXYBENZOYL-COA THIOESTERASE FAMILY MEMBER"/>
    <property type="match status" value="1"/>
</dbReference>